<dbReference type="STRING" id="1294273.roselon_01672"/>
<sequence>MPAATTKTGLIAITEKEWAKLTRLIEALPETDASRPDAEGTTIKDVLAHRAHWIGLFFQWLEEGAGGGPVEMPDHGVKWNQLKPYNAALRETYAGLSWDEARAWLSAQHRRLLDWITAASDDTLYGGPMPGGTGWTTGRYAEASGPSHYRSAAKFIRASLRVGDGPGA</sequence>
<dbReference type="HOGENOM" id="CLU_1649856_0_0_5"/>
<evidence type="ECO:0000313" key="2">
    <source>
        <dbReference type="Proteomes" id="UP000019593"/>
    </source>
</evidence>
<evidence type="ECO:0000313" key="1">
    <source>
        <dbReference type="EMBL" id="AHM04049.1"/>
    </source>
</evidence>
<gene>
    <name evidence="1" type="ORF">roselon_01672</name>
</gene>
<dbReference type="KEGG" id="red:roselon_01672"/>
<name>W8RSA4_9RHOB</name>
<dbReference type="AlphaFoldDB" id="W8RSA4"/>
<dbReference type="RefSeq" id="WP_025311868.1">
    <property type="nucleotide sequence ID" value="NZ_CP004372.1"/>
</dbReference>
<evidence type="ECO:0008006" key="3">
    <source>
        <dbReference type="Google" id="ProtNLM"/>
    </source>
</evidence>
<organism evidence="1 2">
    <name type="scientific">Roseicyclus elongatus DSM 19469</name>
    <dbReference type="NCBI Taxonomy" id="1294273"/>
    <lineage>
        <taxon>Bacteria</taxon>
        <taxon>Pseudomonadati</taxon>
        <taxon>Pseudomonadota</taxon>
        <taxon>Alphaproteobacteria</taxon>
        <taxon>Rhodobacterales</taxon>
        <taxon>Roseobacteraceae</taxon>
        <taxon>Roseicyclus</taxon>
    </lineage>
</organism>
<dbReference type="InterPro" id="IPR034660">
    <property type="entry name" value="DinB/YfiT-like"/>
</dbReference>
<keyword evidence="2" id="KW-1185">Reference proteome</keyword>
<dbReference type="eggNOG" id="COG4283">
    <property type="taxonomic scope" value="Bacteria"/>
</dbReference>
<dbReference type="PANTHER" id="PTHR40658:SF4">
    <property type="entry name" value="HYPOTHETICAL CYTOSOLIC PROTEIN"/>
    <property type="match status" value="1"/>
</dbReference>
<dbReference type="PANTHER" id="PTHR40658">
    <property type="match status" value="1"/>
</dbReference>
<dbReference type="SUPFAM" id="SSF109854">
    <property type="entry name" value="DinB/YfiT-like putative metalloenzymes"/>
    <property type="match status" value="1"/>
</dbReference>
<dbReference type="OrthoDB" id="5347938at2"/>
<dbReference type="InterPro" id="IPR012550">
    <property type="entry name" value="DUF1706"/>
</dbReference>
<reference evidence="1 2" key="1">
    <citation type="submission" date="2013-03" db="EMBL/GenBank/DDBJ databases">
        <authorList>
            <person name="Fiebig A."/>
            <person name="Goeker M."/>
            <person name="Klenk H.-P.P."/>
        </authorList>
    </citation>
    <scope>NUCLEOTIDE SEQUENCE [LARGE SCALE GENOMIC DNA]</scope>
    <source>
        <strain evidence="2">DSM 19469</strain>
    </source>
</reference>
<proteinExistence type="predicted"/>
<dbReference type="Pfam" id="PF08020">
    <property type="entry name" value="DUF1706"/>
    <property type="match status" value="1"/>
</dbReference>
<dbReference type="Gene3D" id="1.20.120.450">
    <property type="entry name" value="dinb family like domain"/>
    <property type="match status" value="1"/>
</dbReference>
<dbReference type="EMBL" id="CP004372">
    <property type="protein sequence ID" value="AHM04049.1"/>
    <property type="molecule type" value="Genomic_DNA"/>
</dbReference>
<dbReference type="Proteomes" id="UP000019593">
    <property type="component" value="Chromosome"/>
</dbReference>
<accession>W8RSA4</accession>
<protein>
    <recommendedName>
        <fullName evidence="3">DinB-like domain-containing protein</fullName>
    </recommendedName>
</protein>